<dbReference type="Gene3D" id="2.180.10.10">
    <property type="entry name" value="RHS repeat-associated core"/>
    <property type="match status" value="1"/>
</dbReference>
<dbReference type="EMBL" id="QJTD01000023">
    <property type="protein sequence ID" value="PYE78642.1"/>
    <property type="molecule type" value="Genomic_DNA"/>
</dbReference>
<dbReference type="OrthoDB" id="1201166at2"/>
<organism evidence="1 2">
    <name type="scientific">Winogradskyella epiphytica</name>
    <dbReference type="NCBI Taxonomy" id="262005"/>
    <lineage>
        <taxon>Bacteria</taxon>
        <taxon>Pseudomonadati</taxon>
        <taxon>Bacteroidota</taxon>
        <taxon>Flavobacteriia</taxon>
        <taxon>Flavobacteriales</taxon>
        <taxon>Flavobacteriaceae</taxon>
        <taxon>Winogradskyella</taxon>
    </lineage>
</organism>
<sequence length="292" mass="34196">MKKILLILILTTFASCEKDDGNDLIGNNGSLNHAELGFELDEPNVILNELSKGNLDNSINSIFLVMYGNTHRKWEFEYLENTNTVDKMIFYLPHYQGCEKNIYQFEYNSSQNVESVVSTRTNVCNEFEVIKSYTFNYNSNGLLKSIFMDSQFTVQEYYIGYYPNGKVKEIWSDSRGAGDEVDFGVSEFYYDDNFKNIIRIEARSSSVDYTYWYEYDDNINPFKGFFIAYGIFIPYVGPAYLSENNVISLTEKNNNNIHNQQFTYPHHFEYSNSGNLIRYRDSEDERVYHINQ</sequence>
<dbReference type="Proteomes" id="UP000248054">
    <property type="component" value="Unassembled WGS sequence"/>
</dbReference>
<evidence type="ECO:0000313" key="2">
    <source>
        <dbReference type="Proteomes" id="UP000248054"/>
    </source>
</evidence>
<proteinExistence type="predicted"/>
<dbReference type="AlphaFoldDB" id="A0A2V4WSZ9"/>
<name>A0A2V4WSZ9_9FLAO</name>
<gene>
    <name evidence="1" type="ORF">DFQ11_1234</name>
</gene>
<evidence type="ECO:0000313" key="1">
    <source>
        <dbReference type="EMBL" id="PYE78642.1"/>
    </source>
</evidence>
<comment type="caution">
    <text evidence="1">The sequence shown here is derived from an EMBL/GenBank/DDBJ whole genome shotgun (WGS) entry which is preliminary data.</text>
</comment>
<dbReference type="PROSITE" id="PS51257">
    <property type="entry name" value="PROKAR_LIPOPROTEIN"/>
    <property type="match status" value="1"/>
</dbReference>
<keyword evidence="2" id="KW-1185">Reference proteome</keyword>
<dbReference type="RefSeq" id="WP_146221551.1">
    <property type="nucleotide sequence ID" value="NZ_BMWQ01000024.1"/>
</dbReference>
<protein>
    <submittedName>
        <fullName evidence="1">Uncharacterized protein</fullName>
    </submittedName>
</protein>
<accession>A0A2V4WSZ9</accession>
<reference evidence="1 2" key="1">
    <citation type="submission" date="2018-06" db="EMBL/GenBank/DDBJ databases">
        <title>Genomic Encyclopedia of Type Strains, Phase III (KMG-III): the genomes of soil and plant-associated and newly described type strains.</title>
        <authorList>
            <person name="Whitman W."/>
        </authorList>
    </citation>
    <scope>NUCLEOTIDE SEQUENCE [LARGE SCALE GENOMIC DNA]</scope>
    <source>
        <strain evidence="1 2">CECT 7945</strain>
    </source>
</reference>